<reference evidence="2 3" key="1">
    <citation type="submission" date="2016-12" db="EMBL/GenBank/DDBJ databases">
        <title>Diversity of luminous bacteria.</title>
        <authorList>
            <person name="Yoshizawa S."/>
            <person name="Kogure K."/>
        </authorList>
    </citation>
    <scope>NUCLEOTIDE SEQUENCE [LARGE SCALE GENOMIC DNA]</scope>
    <source>
        <strain evidence="2 3">SA4-48</strain>
    </source>
</reference>
<dbReference type="EMBL" id="MSCH01000003">
    <property type="protein sequence ID" value="PQJ52360.1"/>
    <property type="molecule type" value="Genomic_DNA"/>
</dbReference>
<dbReference type="PANTHER" id="PTHR30595:SF6">
    <property type="entry name" value="SCHLAFEN ALBA-2 DOMAIN-CONTAINING PROTEIN"/>
    <property type="match status" value="1"/>
</dbReference>
<dbReference type="Pfam" id="PF04326">
    <property type="entry name" value="SLFN_AlbA_2"/>
    <property type="match status" value="1"/>
</dbReference>
<evidence type="ECO:0000259" key="1">
    <source>
        <dbReference type="Pfam" id="PF04326"/>
    </source>
</evidence>
<dbReference type="InterPro" id="IPR007421">
    <property type="entry name" value="Schlafen_AlbA_2_dom"/>
</dbReference>
<comment type="caution">
    <text evidence="2">The sequence shown here is derived from an EMBL/GenBank/DDBJ whole genome shotgun (WGS) entry which is preliminary data.</text>
</comment>
<dbReference type="Gene3D" id="3.30.565.60">
    <property type="match status" value="1"/>
</dbReference>
<sequence length="562" mass="63453">MTFKNEEQILDLIRSCGQVNSDLLENEVVEFKEYRSLKALHDKRKDLSEEIAAFANHKGGTVIVGIKDGSNVKDNNWSKQLVGTELGDPIIVNDSIQGNLQPRQKLRTAYHAINSVTYLSIQVERSVNSLVSTSSGKYMIRDGRSSRPLQPHEVTTAINNLRAYDWTSQTIEDIEYQKLLDVHSISAAYADYVARKDIADDEQPSLEQFLEAIGVTSDGKVTKAGLLFLGKSEQIKALLGTYEYRFSWIKRNGTLKVNEVWDGNLWDTNIKAKKHFDDCNSSEVFTFKSKSYTCKLLDVDAFHEGFLNSLVHRDYMLEGMVSIEFDSTLMTITNPGCFFGGVSPENITNHHPRHRNKALANLMMNFNLVDRAGMGVKRMGLGSLKYGREFPTFKEANDTVEVAFSAKALIPAIFVITVESSEDFGLMELILINSLYKVGHISVSDLLKRTKHLKNSGWQEIKEIVEQQQFFELCGNNSGVYVKISKSWSNNFGISKNFKVPRTSEKYVKLYDFLNAYGEATNEDVSNLLNQSTSHTSLFLKNTEFAKRLGNGPSSKWVFHND</sequence>
<dbReference type="InterPro" id="IPR038461">
    <property type="entry name" value="Schlafen_AlbA_2_dom_sf"/>
</dbReference>
<dbReference type="AlphaFoldDB" id="A0A2S7USW0"/>
<protein>
    <recommendedName>
        <fullName evidence="1">Schlafen AlbA-2 domain-containing protein</fullName>
    </recommendedName>
</protein>
<dbReference type="Pfam" id="PF13749">
    <property type="entry name" value="HATPase_c_4"/>
    <property type="match status" value="1"/>
</dbReference>
<accession>A0A2S7USW0</accession>
<dbReference type="RefSeq" id="WP_181135809.1">
    <property type="nucleotide sequence ID" value="NZ_BMYG01000005.1"/>
</dbReference>
<evidence type="ECO:0000313" key="2">
    <source>
        <dbReference type="EMBL" id="PQJ52360.1"/>
    </source>
</evidence>
<dbReference type="Proteomes" id="UP000239007">
    <property type="component" value="Unassembled WGS sequence"/>
</dbReference>
<dbReference type="InterPro" id="IPR038475">
    <property type="entry name" value="RecG_C_sf"/>
</dbReference>
<name>A0A2S7USW0_9GAMM</name>
<dbReference type="Gene3D" id="3.30.950.30">
    <property type="entry name" value="Schlafen, AAA domain"/>
    <property type="match status" value="1"/>
</dbReference>
<dbReference type="PANTHER" id="PTHR30595">
    <property type="entry name" value="GLPR-RELATED TRANSCRIPTIONAL REPRESSOR"/>
    <property type="match status" value="1"/>
</dbReference>
<keyword evidence="3" id="KW-1185">Reference proteome</keyword>
<feature type="domain" description="Schlafen AlbA-2" evidence="1">
    <location>
        <begin position="25"/>
        <end position="149"/>
    </location>
</feature>
<gene>
    <name evidence="2" type="ORF">BTO11_00965</name>
</gene>
<organism evidence="2 3">
    <name type="scientific">Psychrosphaera saromensis</name>
    <dbReference type="NCBI Taxonomy" id="716813"/>
    <lineage>
        <taxon>Bacteria</taxon>
        <taxon>Pseudomonadati</taxon>
        <taxon>Pseudomonadota</taxon>
        <taxon>Gammaproteobacteria</taxon>
        <taxon>Alteromonadales</taxon>
        <taxon>Pseudoalteromonadaceae</taxon>
        <taxon>Psychrosphaera</taxon>
    </lineage>
</organism>
<proteinExistence type="predicted"/>
<evidence type="ECO:0000313" key="3">
    <source>
        <dbReference type="Proteomes" id="UP000239007"/>
    </source>
</evidence>